<evidence type="ECO:0000259" key="1">
    <source>
        <dbReference type="Pfam" id="PF00534"/>
    </source>
</evidence>
<dbReference type="PANTHER" id="PTHR12526">
    <property type="entry name" value="GLYCOSYLTRANSFERASE"/>
    <property type="match status" value="1"/>
</dbReference>
<dbReference type="AlphaFoldDB" id="A0A844QEP7"/>
<dbReference type="SUPFAM" id="SSF53756">
    <property type="entry name" value="UDP-Glycosyltransferase/glycogen phosphorylase"/>
    <property type="match status" value="1"/>
</dbReference>
<dbReference type="GO" id="GO:0016757">
    <property type="term" value="F:glycosyltransferase activity"/>
    <property type="evidence" value="ECO:0007669"/>
    <property type="project" value="InterPro"/>
</dbReference>
<reference evidence="2 3" key="1">
    <citation type="submission" date="2019-12" db="EMBL/GenBank/DDBJ databases">
        <title>Nitratireductor arenosus sp. nov., Isolated from sea sand, Jeju island, South Korea.</title>
        <authorList>
            <person name="Kim W."/>
        </authorList>
    </citation>
    <scope>NUCLEOTIDE SEQUENCE [LARGE SCALE GENOMIC DNA]</scope>
    <source>
        <strain evidence="2 3">CAU 1489</strain>
    </source>
</reference>
<evidence type="ECO:0000313" key="3">
    <source>
        <dbReference type="Proteomes" id="UP000463224"/>
    </source>
</evidence>
<feature type="domain" description="Glycosyl transferase family 1" evidence="1">
    <location>
        <begin position="253"/>
        <end position="341"/>
    </location>
</feature>
<keyword evidence="2" id="KW-0808">Transferase</keyword>
<evidence type="ECO:0000313" key="2">
    <source>
        <dbReference type="EMBL" id="MVA96558.1"/>
    </source>
</evidence>
<proteinExistence type="predicted"/>
<dbReference type="Gene3D" id="3.40.50.2000">
    <property type="entry name" value="Glycogen Phosphorylase B"/>
    <property type="match status" value="1"/>
</dbReference>
<name>A0A844QEP7_9HYPH</name>
<sequence>MRRGIRAGAMHFKVPRREERRNDSQSLHVLLCPDQPSWAFDNIANNIARYAGRNKISKMYMRDVIGNENLFFEAILLKRIDLCHIFWREDFFYLLHPSTIHKAARHLGFEYEMMVRAINSCAFTTSVYDHLFSSSAEIQERRSGFALVDGYTVCSDKLRSIYASEPDLAIPDRVIPDGVDVSRFFPSRGGRSAGDGDFALGWVGNSAWGKRSQGMDVKGYHRLFEPMVKELSVRGYAIAPKVADPQVNRIRFEDMPDFYRQMDVFVCTSAMEGTPNPVLEAMACGIPVVSTDVGIVPEAFGERQKRFIISEPAVERFADAVAELLEDQPLRQAIAEENRNRALDWSWEIKTEGWWPFWQAIVKRTMEPRNATRREIYLLSCATNL</sequence>
<dbReference type="PANTHER" id="PTHR12526:SF637">
    <property type="entry name" value="GLYCOSYLTRANSFERASE EPSF-RELATED"/>
    <property type="match status" value="1"/>
</dbReference>
<organism evidence="2 3">
    <name type="scientific">Nitratireductor arenosus</name>
    <dbReference type="NCBI Taxonomy" id="2682096"/>
    <lineage>
        <taxon>Bacteria</taxon>
        <taxon>Pseudomonadati</taxon>
        <taxon>Pseudomonadota</taxon>
        <taxon>Alphaproteobacteria</taxon>
        <taxon>Hyphomicrobiales</taxon>
        <taxon>Phyllobacteriaceae</taxon>
        <taxon>Nitratireductor</taxon>
    </lineage>
</organism>
<dbReference type="CDD" id="cd03801">
    <property type="entry name" value="GT4_PimA-like"/>
    <property type="match status" value="1"/>
</dbReference>
<accession>A0A844QEP7</accession>
<dbReference type="EMBL" id="WPHG01000001">
    <property type="protein sequence ID" value="MVA96558.1"/>
    <property type="molecule type" value="Genomic_DNA"/>
</dbReference>
<dbReference type="Pfam" id="PF00534">
    <property type="entry name" value="Glycos_transf_1"/>
    <property type="match status" value="1"/>
</dbReference>
<dbReference type="InterPro" id="IPR001296">
    <property type="entry name" value="Glyco_trans_1"/>
</dbReference>
<dbReference type="Proteomes" id="UP000463224">
    <property type="component" value="Unassembled WGS sequence"/>
</dbReference>
<gene>
    <name evidence="2" type="ORF">GN330_04755</name>
</gene>
<comment type="caution">
    <text evidence="2">The sequence shown here is derived from an EMBL/GenBank/DDBJ whole genome shotgun (WGS) entry which is preliminary data.</text>
</comment>
<keyword evidence="3" id="KW-1185">Reference proteome</keyword>
<protein>
    <submittedName>
        <fullName evidence="2">Glycosyltransferase</fullName>
    </submittedName>
</protein>